<proteinExistence type="predicted"/>
<comment type="caution">
    <text evidence="11">The sequence shown here is derived from an EMBL/GenBank/DDBJ whole genome shotgun (WGS) entry which is preliminary data.</text>
</comment>
<evidence type="ECO:0000256" key="3">
    <source>
        <dbReference type="ARBA" id="ARBA00022553"/>
    </source>
</evidence>
<dbReference type="RefSeq" id="WP_086285548.1">
    <property type="nucleotide sequence ID" value="NZ_NGMO01000005.1"/>
</dbReference>
<evidence type="ECO:0000256" key="2">
    <source>
        <dbReference type="ARBA" id="ARBA00022490"/>
    </source>
</evidence>
<dbReference type="PROSITE" id="PS50110">
    <property type="entry name" value="RESPONSE_REGULATORY"/>
    <property type="match status" value="1"/>
</dbReference>
<dbReference type="GO" id="GO:0000160">
    <property type="term" value="P:phosphorelay signal transduction system"/>
    <property type="evidence" value="ECO:0007669"/>
    <property type="project" value="UniProtKB-KW"/>
</dbReference>
<dbReference type="InterPro" id="IPR051552">
    <property type="entry name" value="HptR"/>
</dbReference>
<dbReference type="SMART" id="SM00448">
    <property type="entry name" value="REC"/>
    <property type="match status" value="1"/>
</dbReference>
<dbReference type="PANTHER" id="PTHR42713">
    <property type="entry name" value="HISTIDINE KINASE-RELATED"/>
    <property type="match status" value="1"/>
</dbReference>
<name>A0A242JVA2_9ENTE</name>
<dbReference type="CDD" id="cd17536">
    <property type="entry name" value="REC_YesN-like"/>
    <property type="match status" value="1"/>
</dbReference>
<evidence type="ECO:0000256" key="1">
    <source>
        <dbReference type="ARBA" id="ARBA00004496"/>
    </source>
</evidence>
<dbReference type="SMART" id="SM00342">
    <property type="entry name" value="HTH_ARAC"/>
    <property type="match status" value="1"/>
</dbReference>
<dbReference type="GO" id="GO:0003700">
    <property type="term" value="F:DNA-binding transcription factor activity"/>
    <property type="evidence" value="ECO:0007669"/>
    <property type="project" value="InterPro"/>
</dbReference>
<evidence type="ECO:0000256" key="5">
    <source>
        <dbReference type="ARBA" id="ARBA00023015"/>
    </source>
</evidence>
<reference evidence="11 12" key="1">
    <citation type="submission" date="2017-05" db="EMBL/GenBank/DDBJ databases">
        <title>The Genome Sequence of Enterococcus sp. 10A9_DIV0425.</title>
        <authorList>
            <consortium name="The Broad Institute Genomics Platform"/>
            <consortium name="The Broad Institute Genomic Center for Infectious Diseases"/>
            <person name="Earl A."/>
            <person name="Manson A."/>
            <person name="Schwartman J."/>
            <person name="Gilmore M."/>
            <person name="Abouelleil A."/>
            <person name="Cao P."/>
            <person name="Chapman S."/>
            <person name="Cusick C."/>
            <person name="Shea T."/>
            <person name="Young S."/>
            <person name="Neafsey D."/>
            <person name="Nusbaum C."/>
            <person name="Birren B."/>
        </authorList>
    </citation>
    <scope>NUCLEOTIDE SEQUENCE [LARGE SCALE GENOMIC DNA]</scope>
    <source>
        <strain evidence="11 12">10A9_DIV0425</strain>
    </source>
</reference>
<dbReference type="Pfam" id="PF00072">
    <property type="entry name" value="Response_reg"/>
    <property type="match status" value="1"/>
</dbReference>
<dbReference type="InterPro" id="IPR001789">
    <property type="entry name" value="Sig_transdc_resp-reg_receiver"/>
</dbReference>
<keyword evidence="3 8" id="KW-0597">Phosphoprotein</keyword>
<feature type="domain" description="Response regulatory" evidence="10">
    <location>
        <begin position="3"/>
        <end position="120"/>
    </location>
</feature>
<gene>
    <name evidence="11" type="ORF">A5844_002498</name>
</gene>
<dbReference type="PRINTS" id="PR00032">
    <property type="entry name" value="HTHARAC"/>
</dbReference>
<evidence type="ECO:0000256" key="8">
    <source>
        <dbReference type="PROSITE-ProRule" id="PRU00169"/>
    </source>
</evidence>
<dbReference type="Gene3D" id="3.40.50.2300">
    <property type="match status" value="1"/>
</dbReference>
<accession>A0A242JVA2</accession>
<evidence type="ECO:0000256" key="6">
    <source>
        <dbReference type="ARBA" id="ARBA00023125"/>
    </source>
</evidence>
<evidence type="ECO:0000259" key="9">
    <source>
        <dbReference type="PROSITE" id="PS01124"/>
    </source>
</evidence>
<dbReference type="InterPro" id="IPR020449">
    <property type="entry name" value="Tscrpt_reg_AraC-type_HTH"/>
</dbReference>
<protein>
    <submittedName>
        <fullName evidence="11">AraC family transcriptional regulator</fullName>
    </submittedName>
</protein>
<evidence type="ECO:0000259" key="10">
    <source>
        <dbReference type="PROSITE" id="PS50110"/>
    </source>
</evidence>
<dbReference type="AlphaFoldDB" id="A0A242JVA2"/>
<dbReference type="PANTHER" id="PTHR42713:SF3">
    <property type="entry name" value="TRANSCRIPTIONAL REGULATORY PROTEIN HPTR"/>
    <property type="match status" value="1"/>
</dbReference>
<keyword evidence="2" id="KW-0963">Cytoplasm</keyword>
<dbReference type="GO" id="GO:0043565">
    <property type="term" value="F:sequence-specific DNA binding"/>
    <property type="evidence" value="ECO:0007669"/>
    <property type="project" value="InterPro"/>
</dbReference>
<dbReference type="SUPFAM" id="SSF46689">
    <property type="entry name" value="Homeodomain-like"/>
    <property type="match status" value="2"/>
</dbReference>
<organism evidence="11 12">
    <name type="scientific">Candidatus Enterococcus wittei</name>
    <dbReference type="NCBI Taxonomy" id="1987383"/>
    <lineage>
        <taxon>Bacteria</taxon>
        <taxon>Bacillati</taxon>
        <taxon>Bacillota</taxon>
        <taxon>Bacilli</taxon>
        <taxon>Lactobacillales</taxon>
        <taxon>Enterococcaceae</taxon>
        <taxon>Enterococcus</taxon>
    </lineage>
</organism>
<dbReference type="PROSITE" id="PS01124">
    <property type="entry name" value="HTH_ARAC_FAMILY_2"/>
    <property type="match status" value="1"/>
</dbReference>
<feature type="domain" description="HTH araC/xylS-type" evidence="9">
    <location>
        <begin position="379"/>
        <end position="477"/>
    </location>
</feature>
<sequence>MYNVLLVDDEYMILAGLKKIIDWNNLGFEVVATAENAMQGLATLEEKMIDLVITDVTMPEMNGIEFIEAAQKQHTNFEFMILSGYQEFDYLKGGIQLGAVNYLMKPVNKVELINSLKTVKQRLDHRNEQKNQQEIYQEILFSQWLNEELDELSEEELLEKLGDKQRRILLAQLPRQTEKEVNQWLMKRKEPFYYQRNYGKLLLFVLLLEEETVPVFCKFIECTYPEQEWLISIGEETTEPEKVPESYQQAKDNLQLHQFYGEKKHRVFYVDQGTAKEQSIDFSSFNRVLQSGQLEAAQQMLTSFFEQFQQAVMTPEDIRHFSFLLFMDIQRELIHLDDDEYLTGIQQINQAKSVQELHQLLLSLLKDQQNQKKYSQNIEKVLAILHEQYNEPLTLKNVAENLHLNVMYLGQLFKKETKKSFSTYLNHLRMEKAKYLLIHSKQNINEISNEIGYNNTTYFSKLFKKIVGQSPTEYRDNQGIVKEKIL</sequence>
<dbReference type="GO" id="GO:0005737">
    <property type="term" value="C:cytoplasm"/>
    <property type="evidence" value="ECO:0007669"/>
    <property type="project" value="UniProtKB-SubCell"/>
</dbReference>
<dbReference type="InterPro" id="IPR018062">
    <property type="entry name" value="HTH_AraC-typ_CS"/>
</dbReference>
<dbReference type="InterPro" id="IPR018060">
    <property type="entry name" value="HTH_AraC"/>
</dbReference>
<dbReference type="EMBL" id="NGMO01000005">
    <property type="protein sequence ID" value="OTP06824.1"/>
    <property type="molecule type" value="Genomic_DNA"/>
</dbReference>
<keyword evidence="4" id="KW-0902">Two-component regulatory system</keyword>
<keyword evidence="12" id="KW-1185">Reference proteome</keyword>
<comment type="subcellular location">
    <subcellularLocation>
        <location evidence="1">Cytoplasm</location>
    </subcellularLocation>
</comment>
<evidence type="ECO:0000256" key="7">
    <source>
        <dbReference type="ARBA" id="ARBA00023163"/>
    </source>
</evidence>
<evidence type="ECO:0000313" key="12">
    <source>
        <dbReference type="Proteomes" id="UP000194933"/>
    </source>
</evidence>
<keyword evidence="6" id="KW-0238">DNA-binding</keyword>
<dbReference type="InterPro" id="IPR011006">
    <property type="entry name" value="CheY-like_superfamily"/>
</dbReference>
<feature type="modified residue" description="4-aspartylphosphate" evidence="8">
    <location>
        <position position="55"/>
    </location>
</feature>
<dbReference type="PROSITE" id="PS00041">
    <property type="entry name" value="HTH_ARAC_FAMILY_1"/>
    <property type="match status" value="1"/>
</dbReference>
<dbReference type="STRING" id="1987383.A5844_002498"/>
<keyword evidence="5" id="KW-0805">Transcription regulation</keyword>
<dbReference type="Proteomes" id="UP000194933">
    <property type="component" value="Unassembled WGS sequence"/>
</dbReference>
<dbReference type="Pfam" id="PF12833">
    <property type="entry name" value="HTH_18"/>
    <property type="match status" value="1"/>
</dbReference>
<dbReference type="Gene3D" id="1.10.10.60">
    <property type="entry name" value="Homeodomain-like"/>
    <property type="match status" value="2"/>
</dbReference>
<evidence type="ECO:0000256" key="4">
    <source>
        <dbReference type="ARBA" id="ARBA00023012"/>
    </source>
</evidence>
<dbReference type="InterPro" id="IPR009057">
    <property type="entry name" value="Homeodomain-like_sf"/>
</dbReference>
<evidence type="ECO:0000313" key="11">
    <source>
        <dbReference type="EMBL" id="OTP06824.1"/>
    </source>
</evidence>
<dbReference type="SUPFAM" id="SSF52172">
    <property type="entry name" value="CheY-like"/>
    <property type="match status" value="1"/>
</dbReference>
<keyword evidence="7" id="KW-0804">Transcription</keyword>